<name>A0A1W0WZ33_HYPEX</name>
<feature type="transmembrane region" description="Helical" evidence="9">
    <location>
        <begin position="84"/>
        <end position="102"/>
    </location>
</feature>
<keyword evidence="6 9" id="KW-0472">Membrane</keyword>
<keyword evidence="3 9" id="KW-0812">Transmembrane</keyword>
<dbReference type="InterPro" id="IPR000276">
    <property type="entry name" value="GPCR_Rhodpsn"/>
</dbReference>
<dbReference type="CDD" id="cd00637">
    <property type="entry name" value="7tm_classA_rhodopsin-like"/>
    <property type="match status" value="1"/>
</dbReference>
<comment type="caution">
    <text evidence="11">The sequence shown here is derived from an EMBL/GenBank/DDBJ whole genome shotgun (WGS) entry which is preliminary data.</text>
</comment>
<keyword evidence="7" id="KW-0675">Receptor</keyword>
<dbReference type="EMBL" id="MTYJ01000031">
    <property type="protein sequence ID" value="OQV20362.1"/>
    <property type="molecule type" value="Genomic_DNA"/>
</dbReference>
<reference evidence="12" key="1">
    <citation type="submission" date="2017-01" db="EMBL/GenBank/DDBJ databases">
        <title>Comparative genomics of anhydrobiosis in the tardigrade Hypsibius dujardini.</title>
        <authorList>
            <person name="Yoshida Y."/>
            <person name="Koutsovoulos G."/>
            <person name="Laetsch D."/>
            <person name="Stevens L."/>
            <person name="Kumar S."/>
            <person name="Horikawa D."/>
            <person name="Ishino K."/>
            <person name="Komine S."/>
            <person name="Tomita M."/>
            <person name="Blaxter M."/>
            <person name="Arakawa K."/>
        </authorList>
    </citation>
    <scope>NUCLEOTIDE SEQUENCE [LARGE SCALE GENOMIC DNA]</scope>
    <source>
        <strain evidence="12">Z151</strain>
    </source>
</reference>
<evidence type="ECO:0000256" key="6">
    <source>
        <dbReference type="ARBA" id="ARBA00023136"/>
    </source>
</evidence>
<evidence type="ECO:0000313" key="11">
    <source>
        <dbReference type="EMBL" id="OQV20362.1"/>
    </source>
</evidence>
<evidence type="ECO:0000256" key="5">
    <source>
        <dbReference type="ARBA" id="ARBA00023040"/>
    </source>
</evidence>
<evidence type="ECO:0000256" key="3">
    <source>
        <dbReference type="ARBA" id="ARBA00022692"/>
    </source>
</evidence>
<gene>
    <name evidence="11" type="ORF">BV898_05649</name>
</gene>
<evidence type="ECO:0000256" key="2">
    <source>
        <dbReference type="ARBA" id="ARBA00022475"/>
    </source>
</evidence>
<keyword evidence="4 9" id="KW-1133">Transmembrane helix</keyword>
<comment type="subcellular location">
    <subcellularLocation>
        <location evidence="1">Cell membrane</location>
        <topology evidence="1">Multi-pass membrane protein</topology>
    </subcellularLocation>
</comment>
<feature type="transmembrane region" description="Helical" evidence="9">
    <location>
        <begin position="204"/>
        <end position="228"/>
    </location>
</feature>
<evidence type="ECO:0000256" key="1">
    <source>
        <dbReference type="ARBA" id="ARBA00004651"/>
    </source>
</evidence>
<feature type="transmembrane region" description="Helical" evidence="9">
    <location>
        <begin position="163"/>
        <end position="184"/>
    </location>
</feature>
<keyword evidence="5" id="KW-0297">G-protein coupled receptor</keyword>
<evidence type="ECO:0000256" key="8">
    <source>
        <dbReference type="ARBA" id="ARBA00023224"/>
    </source>
</evidence>
<dbReference type="SUPFAM" id="SSF81321">
    <property type="entry name" value="Family A G protein-coupled receptor-like"/>
    <property type="match status" value="1"/>
</dbReference>
<keyword evidence="8" id="KW-0807">Transducer</keyword>
<dbReference type="InterPro" id="IPR017452">
    <property type="entry name" value="GPCR_Rhodpsn_7TM"/>
</dbReference>
<dbReference type="AlphaFoldDB" id="A0A1W0WZ33"/>
<dbReference type="Proteomes" id="UP000192578">
    <property type="component" value="Unassembled WGS sequence"/>
</dbReference>
<evidence type="ECO:0000256" key="4">
    <source>
        <dbReference type="ARBA" id="ARBA00022989"/>
    </source>
</evidence>
<dbReference type="PROSITE" id="PS50262">
    <property type="entry name" value="G_PROTEIN_RECEP_F1_2"/>
    <property type="match status" value="1"/>
</dbReference>
<protein>
    <submittedName>
        <fullName evidence="11">Melanopsin</fullName>
    </submittedName>
</protein>
<feature type="domain" description="G-protein coupled receptors family 1 profile" evidence="10">
    <location>
        <begin position="63"/>
        <end position="252"/>
    </location>
</feature>
<sequence>MAMDISITVLVVNFTAAHFINATTDHSTPTGNLSSTTKHTPHSASWTLMPVYSLIVSVFGFVCNLTALVAFLRDRTLHTSSNIHIMNLLLVNVISTLTQRPLALLTSLYGGQWFLGPRACDFYLYCNSLLGAAVLNTHGLIALNRAWAIVHPSSYRIRSTKRLTLLVYFVLWIYLALQAMPAILQPSLDGKYAGCHYNNEGMEVYNIFIDVAVYIIPVMVVWLSFIVVSVHKVDPQPIPQSTHRCRLLRGDQ</sequence>
<accession>A0A1W0WZ33</accession>
<organism evidence="11 12">
    <name type="scientific">Hypsibius exemplaris</name>
    <name type="common">Freshwater tardigrade</name>
    <dbReference type="NCBI Taxonomy" id="2072580"/>
    <lineage>
        <taxon>Eukaryota</taxon>
        <taxon>Metazoa</taxon>
        <taxon>Ecdysozoa</taxon>
        <taxon>Tardigrada</taxon>
        <taxon>Eutardigrada</taxon>
        <taxon>Parachela</taxon>
        <taxon>Hypsibioidea</taxon>
        <taxon>Hypsibiidae</taxon>
        <taxon>Hypsibius</taxon>
    </lineage>
</organism>
<dbReference type="Gene3D" id="1.20.1070.10">
    <property type="entry name" value="Rhodopsin 7-helix transmembrane proteins"/>
    <property type="match status" value="1"/>
</dbReference>
<dbReference type="Pfam" id="PF00001">
    <property type="entry name" value="7tm_1"/>
    <property type="match status" value="1"/>
</dbReference>
<evidence type="ECO:0000259" key="10">
    <source>
        <dbReference type="PROSITE" id="PS50262"/>
    </source>
</evidence>
<evidence type="ECO:0000256" key="9">
    <source>
        <dbReference type="SAM" id="Phobius"/>
    </source>
</evidence>
<keyword evidence="12" id="KW-1185">Reference proteome</keyword>
<dbReference type="OrthoDB" id="9996086at2759"/>
<proteinExistence type="predicted"/>
<feature type="transmembrane region" description="Helical" evidence="9">
    <location>
        <begin position="51"/>
        <end position="72"/>
    </location>
</feature>
<evidence type="ECO:0000313" key="12">
    <source>
        <dbReference type="Proteomes" id="UP000192578"/>
    </source>
</evidence>
<evidence type="ECO:0000256" key="7">
    <source>
        <dbReference type="ARBA" id="ARBA00023170"/>
    </source>
</evidence>
<dbReference type="GO" id="GO:0005886">
    <property type="term" value="C:plasma membrane"/>
    <property type="evidence" value="ECO:0007669"/>
    <property type="project" value="UniProtKB-SubCell"/>
</dbReference>
<dbReference type="GO" id="GO:0004930">
    <property type="term" value="F:G protein-coupled receptor activity"/>
    <property type="evidence" value="ECO:0007669"/>
    <property type="project" value="UniProtKB-KW"/>
</dbReference>
<dbReference type="PRINTS" id="PR00237">
    <property type="entry name" value="GPCRRHODOPSN"/>
</dbReference>
<feature type="transmembrane region" description="Helical" evidence="9">
    <location>
        <begin position="122"/>
        <end position="143"/>
    </location>
</feature>
<keyword evidence="2" id="KW-1003">Cell membrane</keyword>
<dbReference type="PANTHER" id="PTHR22752">
    <property type="entry name" value="G PROTEIN-COUPLED RECEPTOR"/>
    <property type="match status" value="1"/>
</dbReference>